<comment type="caution">
    <text evidence="3">The sequence shown here is derived from an EMBL/GenBank/DDBJ whole genome shotgun (WGS) entry which is preliminary data.</text>
</comment>
<reference evidence="3 4" key="1">
    <citation type="journal article" date="2013" name="Genome Announc.">
        <title>Draft Genome Sequence of Rhodococcus rhodnii Strain LMG5362, a Symbiont of Rhodnius prolixus (Hemiptera, Reduviidae, Triatominae), the Principle Vector of Trypanosoma cruzi.</title>
        <authorList>
            <person name="Pachebat J.A."/>
            <person name="van Keulen G."/>
            <person name="Whitten M.M."/>
            <person name="Girdwood S."/>
            <person name="Del Sol R."/>
            <person name="Dyson P.J."/>
            <person name="Facey P.D."/>
        </authorList>
    </citation>
    <scope>NUCLEOTIDE SEQUENCE [LARGE SCALE GENOMIC DNA]</scope>
    <source>
        <strain evidence="3 4">LMG 5362</strain>
    </source>
</reference>
<dbReference type="Pfam" id="PF08044">
    <property type="entry name" value="DUF1707"/>
    <property type="match status" value="1"/>
</dbReference>
<evidence type="ECO:0000256" key="1">
    <source>
        <dbReference type="SAM" id="Phobius"/>
    </source>
</evidence>
<dbReference type="PATRIC" id="fig|1273125.3.peg.1852"/>
<dbReference type="Proteomes" id="UP000013525">
    <property type="component" value="Unassembled WGS sequence"/>
</dbReference>
<evidence type="ECO:0000259" key="2">
    <source>
        <dbReference type="Pfam" id="PF08044"/>
    </source>
</evidence>
<keyword evidence="1" id="KW-0812">Transmembrane</keyword>
<dbReference type="EMBL" id="APMY01000060">
    <property type="protein sequence ID" value="EOM76801.1"/>
    <property type="molecule type" value="Genomic_DNA"/>
</dbReference>
<organism evidence="3 4">
    <name type="scientific">Rhodococcus rhodnii LMG 5362</name>
    <dbReference type="NCBI Taxonomy" id="1273125"/>
    <lineage>
        <taxon>Bacteria</taxon>
        <taxon>Bacillati</taxon>
        <taxon>Actinomycetota</taxon>
        <taxon>Actinomycetes</taxon>
        <taxon>Mycobacteriales</taxon>
        <taxon>Nocardiaceae</taxon>
        <taxon>Rhodococcus</taxon>
    </lineage>
</organism>
<evidence type="ECO:0000313" key="3">
    <source>
        <dbReference type="EMBL" id="EOM76801.1"/>
    </source>
</evidence>
<keyword evidence="1" id="KW-1133">Transmembrane helix</keyword>
<accession>R7WNC2</accession>
<keyword evidence="1" id="KW-0472">Membrane</keyword>
<proteinExistence type="predicted"/>
<gene>
    <name evidence="3" type="ORF">Rrhod_1921</name>
</gene>
<dbReference type="eggNOG" id="ENOG50339YM">
    <property type="taxonomic scope" value="Bacteria"/>
</dbReference>
<dbReference type="InterPro" id="IPR012551">
    <property type="entry name" value="DUF1707_SHOCT-like"/>
</dbReference>
<feature type="transmembrane region" description="Helical" evidence="1">
    <location>
        <begin position="118"/>
        <end position="143"/>
    </location>
</feature>
<feature type="domain" description="DUF1707" evidence="2">
    <location>
        <begin position="10"/>
        <end position="62"/>
    </location>
</feature>
<dbReference type="AlphaFoldDB" id="R7WNC2"/>
<name>R7WNC2_9NOCA</name>
<sequence length="200" mass="21697">MGAEMSDDDLRLGDDERLHALNVLGNHYAAGRLDMTEFDERSKAVAAARTVSAVRPAFGDLPGGVPLVVEHGSIRKLDVDDTDSAPAVVSGTSAVREGELELQKLLVRGRRVEVMDGIIVGATLVVFLVLQFVVGWGFAWIVWPSLALTLGIPRALAGFSDDDEELYDELKEAAGEERKARLREASKRIAELGDGRENRS</sequence>
<protein>
    <recommendedName>
        <fullName evidence="2">DUF1707 domain-containing protein</fullName>
    </recommendedName>
</protein>
<keyword evidence="4" id="KW-1185">Reference proteome</keyword>
<evidence type="ECO:0000313" key="4">
    <source>
        <dbReference type="Proteomes" id="UP000013525"/>
    </source>
</evidence>